<evidence type="ECO:0000256" key="1">
    <source>
        <dbReference type="SAM" id="MobiDB-lite"/>
    </source>
</evidence>
<dbReference type="RefSeq" id="XP_013257675.1">
    <property type="nucleotide sequence ID" value="XM_013402221.1"/>
</dbReference>
<dbReference type="AlphaFoldDB" id="A0A072PHR5"/>
<protein>
    <recommendedName>
        <fullName evidence="2">WW domain-containing protein</fullName>
    </recommendedName>
</protein>
<feature type="compositionally biased region" description="Polar residues" evidence="1">
    <location>
        <begin position="304"/>
        <end position="341"/>
    </location>
</feature>
<feature type="region of interest" description="Disordered" evidence="1">
    <location>
        <begin position="299"/>
        <end position="341"/>
    </location>
</feature>
<proteinExistence type="predicted"/>
<dbReference type="InterPro" id="IPR036020">
    <property type="entry name" value="WW_dom_sf"/>
</dbReference>
<dbReference type="CDD" id="cd00201">
    <property type="entry name" value="WW"/>
    <property type="match status" value="1"/>
</dbReference>
<evidence type="ECO:0000313" key="3">
    <source>
        <dbReference type="EMBL" id="KEF55085.1"/>
    </source>
</evidence>
<feature type="domain" description="WW" evidence="2">
    <location>
        <begin position="74"/>
        <end position="107"/>
    </location>
</feature>
<feature type="region of interest" description="Disordered" evidence="1">
    <location>
        <begin position="61"/>
        <end position="86"/>
    </location>
</feature>
<feature type="domain" description="WW" evidence="2">
    <location>
        <begin position="40"/>
        <end position="73"/>
    </location>
</feature>
<name>A0A072PHR5_9EURO</name>
<sequence>MAEYVTALQDPLISAHVQPGYDPKPLVSAHTHTPIQPQSSPLPPGWLEMEDPSGRTLYCNPTADKTSWERPISRQLPPGWMKSQTPDGKTIFIHPETQRCSYQFPPQVLAPIPPQKPPAPQMPQITRYTTTPGGGPKSQTPTLVRSQTAPAQPAQDSSMSTNVNTAVMRKAVPGFGEALAVHQLSERNNSTVLTKKFASDLALTTTAMKDATISGASLATRQAKVAGQIMVDPKKMQKISRKMVVKTGAVGIKTGRALKSMMGEMVEAADKKGKYQPKNRQFIPYDGQVEYQIRVPVQHPAQPTPQGSGNIQEDEYQQQQDALTSHPRPSSATNTISSQLSTMPIRINAGLPSRRPVRAHPVSIDGTLSLTYANQIQHSNQVNKPPAQQSIPHPEPAEYDDYNTVELQIDVGAQVSQAGASPAIMKPPGSTHQSTLPQQNTSELSQTTTSLNLSSLSVVPKPTQTSSLSLQAQGSVTIQASVDTSDPPPYTQTVQTNEPAASSQAAHRPTARIQSVSSRSRPPPRPMCPQQQLGPHYVSSSQEQATLLVGTAGAGGVVGYEAYNIIQPQSGAMIYQDTQAIAPVSQPIILAPQKENIYIEQNQTIIQQQVITNNETMVVQQSGSSGQEYEVYMPQDMAYTQAEGSPDVGVYPEYATYEEGVAAGEMMYVEAYAGEVYGSGEFDAQDGLEYENAGYGD</sequence>
<feature type="compositionally biased region" description="Polar residues" evidence="1">
    <location>
        <begin position="126"/>
        <end position="160"/>
    </location>
</feature>
<dbReference type="SUPFAM" id="SSF51045">
    <property type="entry name" value="WW domain"/>
    <property type="match status" value="1"/>
</dbReference>
<keyword evidence="4" id="KW-1185">Reference proteome</keyword>
<feature type="region of interest" description="Disordered" evidence="1">
    <location>
        <begin position="379"/>
        <end position="398"/>
    </location>
</feature>
<dbReference type="Gene3D" id="2.20.70.10">
    <property type="match status" value="2"/>
</dbReference>
<dbReference type="GeneID" id="25283649"/>
<feature type="region of interest" description="Disordered" evidence="1">
    <location>
        <begin position="418"/>
        <end position="449"/>
    </location>
</feature>
<dbReference type="Proteomes" id="UP000027920">
    <property type="component" value="Unassembled WGS sequence"/>
</dbReference>
<reference evidence="3 4" key="1">
    <citation type="submission" date="2013-03" db="EMBL/GenBank/DDBJ databases">
        <title>The Genome Sequence of Exophiala aquamarina CBS 119918.</title>
        <authorList>
            <consortium name="The Broad Institute Genomics Platform"/>
            <person name="Cuomo C."/>
            <person name="de Hoog S."/>
            <person name="Gorbushina A."/>
            <person name="Walker B."/>
            <person name="Young S.K."/>
            <person name="Zeng Q."/>
            <person name="Gargeya S."/>
            <person name="Fitzgerald M."/>
            <person name="Haas B."/>
            <person name="Abouelleil A."/>
            <person name="Allen A.W."/>
            <person name="Alvarado L."/>
            <person name="Arachchi H.M."/>
            <person name="Berlin A.M."/>
            <person name="Chapman S.B."/>
            <person name="Gainer-Dewar J."/>
            <person name="Goldberg J."/>
            <person name="Griggs A."/>
            <person name="Gujja S."/>
            <person name="Hansen M."/>
            <person name="Howarth C."/>
            <person name="Imamovic A."/>
            <person name="Ireland A."/>
            <person name="Larimer J."/>
            <person name="McCowan C."/>
            <person name="Murphy C."/>
            <person name="Pearson M."/>
            <person name="Poon T.W."/>
            <person name="Priest M."/>
            <person name="Roberts A."/>
            <person name="Saif S."/>
            <person name="Shea T."/>
            <person name="Sisk P."/>
            <person name="Sykes S."/>
            <person name="Wortman J."/>
            <person name="Nusbaum C."/>
            <person name="Birren B."/>
        </authorList>
    </citation>
    <scope>NUCLEOTIDE SEQUENCE [LARGE SCALE GENOMIC DNA]</scope>
    <source>
        <strain evidence="3 4">CBS 119918</strain>
    </source>
</reference>
<dbReference type="VEuPathDB" id="FungiDB:A1O9_08738"/>
<accession>A0A072PHR5</accession>
<comment type="caution">
    <text evidence="3">The sequence shown here is derived from an EMBL/GenBank/DDBJ whole genome shotgun (WGS) entry which is preliminary data.</text>
</comment>
<feature type="compositionally biased region" description="Polar residues" evidence="1">
    <location>
        <begin position="379"/>
        <end position="391"/>
    </location>
</feature>
<feature type="compositionally biased region" description="Low complexity" evidence="1">
    <location>
        <begin position="438"/>
        <end position="449"/>
    </location>
</feature>
<feature type="region of interest" description="Disordered" evidence="1">
    <location>
        <begin position="479"/>
        <end position="539"/>
    </location>
</feature>
<dbReference type="OrthoDB" id="4159423at2759"/>
<dbReference type="STRING" id="1182545.A0A072PHR5"/>
<feature type="region of interest" description="Disordered" evidence="1">
    <location>
        <begin position="23"/>
        <end position="44"/>
    </location>
</feature>
<dbReference type="HOGENOM" id="CLU_395356_0_0_1"/>
<feature type="compositionally biased region" description="Polar residues" evidence="1">
    <location>
        <begin position="30"/>
        <end position="39"/>
    </location>
</feature>
<dbReference type="InterPro" id="IPR001202">
    <property type="entry name" value="WW_dom"/>
</dbReference>
<dbReference type="EMBL" id="AMGV01000008">
    <property type="protein sequence ID" value="KEF55085.1"/>
    <property type="molecule type" value="Genomic_DNA"/>
</dbReference>
<feature type="compositionally biased region" description="Pro residues" evidence="1">
    <location>
        <begin position="111"/>
        <end position="121"/>
    </location>
</feature>
<evidence type="ECO:0000259" key="2">
    <source>
        <dbReference type="PROSITE" id="PS50020"/>
    </source>
</evidence>
<organism evidence="3 4">
    <name type="scientific">Exophiala aquamarina CBS 119918</name>
    <dbReference type="NCBI Taxonomy" id="1182545"/>
    <lineage>
        <taxon>Eukaryota</taxon>
        <taxon>Fungi</taxon>
        <taxon>Dikarya</taxon>
        <taxon>Ascomycota</taxon>
        <taxon>Pezizomycotina</taxon>
        <taxon>Eurotiomycetes</taxon>
        <taxon>Chaetothyriomycetidae</taxon>
        <taxon>Chaetothyriales</taxon>
        <taxon>Herpotrichiellaceae</taxon>
        <taxon>Exophiala</taxon>
    </lineage>
</organism>
<dbReference type="SMART" id="SM00456">
    <property type="entry name" value="WW"/>
    <property type="match status" value="2"/>
</dbReference>
<feature type="region of interest" description="Disordered" evidence="1">
    <location>
        <begin position="111"/>
        <end position="160"/>
    </location>
</feature>
<evidence type="ECO:0000313" key="4">
    <source>
        <dbReference type="Proteomes" id="UP000027920"/>
    </source>
</evidence>
<gene>
    <name evidence="3" type="ORF">A1O9_08738</name>
</gene>
<feature type="compositionally biased region" description="Polar residues" evidence="1">
    <location>
        <begin position="491"/>
        <end position="505"/>
    </location>
</feature>
<dbReference type="PROSITE" id="PS50020">
    <property type="entry name" value="WW_DOMAIN_2"/>
    <property type="match status" value="2"/>
</dbReference>